<keyword evidence="14" id="KW-1185">Reference proteome</keyword>
<dbReference type="Proteomes" id="UP000295701">
    <property type="component" value="Unassembled WGS sequence"/>
</dbReference>
<evidence type="ECO:0000256" key="9">
    <source>
        <dbReference type="ARBA" id="ARBA00022833"/>
    </source>
</evidence>
<gene>
    <name evidence="12" type="primary">lpxC</name>
    <name evidence="13" type="ORF">E2L08_04870</name>
</gene>
<comment type="pathway">
    <text evidence="3 12">Glycolipid biosynthesis; lipid IV(A) biosynthesis; lipid IV(A) from (3R)-3-hydroxytetradecanoyl-[acyl-carrier-protein] and UDP-N-acetyl-alpha-D-glucosamine: step 2/6.</text>
</comment>
<evidence type="ECO:0000256" key="3">
    <source>
        <dbReference type="ARBA" id="ARBA00005002"/>
    </source>
</evidence>
<evidence type="ECO:0000256" key="10">
    <source>
        <dbReference type="ARBA" id="ARBA00023098"/>
    </source>
</evidence>
<dbReference type="GO" id="GO:0016020">
    <property type="term" value="C:membrane"/>
    <property type="evidence" value="ECO:0007669"/>
    <property type="project" value="GOC"/>
</dbReference>
<feature type="binding site" evidence="12">
    <location>
        <position position="78"/>
    </location>
    <ligand>
        <name>Zn(2+)</name>
        <dbReference type="ChEBI" id="CHEBI:29105"/>
    </ligand>
</feature>
<dbReference type="InterPro" id="IPR011334">
    <property type="entry name" value="UDP-acyl_GlcNac_deAcase_C"/>
</dbReference>
<comment type="catalytic activity">
    <reaction evidence="11 12">
        <text>a UDP-3-O-[(3R)-3-hydroxyacyl]-N-acetyl-alpha-D-glucosamine + H2O = a UDP-3-O-[(3R)-3-hydroxyacyl]-alpha-D-glucosamine + acetate</text>
        <dbReference type="Rhea" id="RHEA:67816"/>
        <dbReference type="ChEBI" id="CHEBI:15377"/>
        <dbReference type="ChEBI" id="CHEBI:30089"/>
        <dbReference type="ChEBI" id="CHEBI:137740"/>
        <dbReference type="ChEBI" id="CHEBI:173225"/>
        <dbReference type="EC" id="3.5.1.108"/>
    </reaction>
</comment>
<evidence type="ECO:0000256" key="6">
    <source>
        <dbReference type="ARBA" id="ARBA00022556"/>
    </source>
</evidence>
<dbReference type="GO" id="GO:0046872">
    <property type="term" value="F:metal ion binding"/>
    <property type="evidence" value="ECO:0007669"/>
    <property type="project" value="UniProtKB-KW"/>
</dbReference>
<dbReference type="AlphaFoldDB" id="A0A4R6AJR7"/>
<evidence type="ECO:0000256" key="4">
    <source>
        <dbReference type="ARBA" id="ARBA00012745"/>
    </source>
</evidence>
<name>A0A4R6AJR7_9RHOB</name>
<keyword evidence="10 12" id="KW-0443">Lipid metabolism</keyword>
<dbReference type="OrthoDB" id="9802746at2"/>
<dbReference type="Gene3D" id="3.30.1700.10">
    <property type="entry name" value="lpxc deacetylase, domain 2"/>
    <property type="match status" value="1"/>
</dbReference>
<evidence type="ECO:0000256" key="5">
    <source>
        <dbReference type="ARBA" id="ARBA00022516"/>
    </source>
</evidence>
<organism evidence="13 14">
    <name type="scientific">Palleronia sediminis</name>
    <dbReference type="NCBI Taxonomy" id="2547833"/>
    <lineage>
        <taxon>Bacteria</taxon>
        <taxon>Pseudomonadati</taxon>
        <taxon>Pseudomonadota</taxon>
        <taxon>Alphaproteobacteria</taxon>
        <taxon>Rhodobacterales</taxon>
        <taxon>Roseobacteraceae</taxon>
        <taxon>Palleronia</taxon>
    </lineage>
</organism>
<dbReference type="NCBIfam" id="TIGR00325">
    <property type="entry name" value="lpxC"/>
    <property type="match status" value="1"/>
</dbReference>
<keyword evidence="7 12" id="KW-0479">Metal-binding</keyword>
<dbReference type="RefSeq" id="WP_133395935.1">
    <property type="nucleotide sequence ID" value="NZ_SNAA01000003.1"/>
</dbReference>
<dbReference type="Gene3D" id="3.30.230.20">
    <property type="entry name" value="lpxc deacetylase, domain 1"/>
    <property type="match status" value="1"/>
</dbReference>
<evidence type="ECO:0000256" key="12">
    <source>
        <dbReference type="HAMAP-Rule" id="MF_00388"/>
    </source>
</evidence>
<dbReference type="GO" id="GO:0009245">
    <property type="term" value="P:lipid A biosynthetic process"/>
    <property type="evidence" value="ECO:0007669"/>
    <property type="project" value="UniProtKB-UniRule"/>
</dbReference>
<dbReference type="InterPro" id="IPR020568">
    <property type="entry name" value="Ribosomal_Su5_D2-typ_SF"/>
</dbReference>
<dbReference type="HAMAP" id="MF_00388">
    <property type="entry name" value="LpxC"/>
    <property type="match status" value="1"/>
</dbReference>
<reference evidence="13 14" key="1">
    <citation type="submission" date="2019-03" db="EMBL/GenBank/DDBJ databases">
        <title>Primorskyibacter sp. SS33 isolated from sediments.</title>
        <authorList>
            <person name="Xunke S."/>
        </authorList>
    </citation>
    <scope>NUCLEOTIDE SEQUENCE [LARGE SCALE GENOMIC DNA]</scope>
    <source>
        <strain evidence="13 14">SS33</strain>
    </source>
</reference>
<feature type="active site" description="Proton donor" evidence="12">
    <location>
        <position position="262"/>
    </location>
</feature>
<proteinExistence type="inferred from homology"/>
<dbReference type="InterPro" id="IPR004463">
    <property type="entry name" value="UDP-acyl_GlcNac_deAcase"/>
</dbReference>
<dbReference type="UniPathway" id="UPA00359">
    <property type="reaction ID" value="UER00478"/>
</dbReference>
<evidence type="ECO:0000256" key="8">
    <source>
        <dbReference type="ARBA" id="ARBA00022801"/>
    </source>
</evidence>
<dbReference type="Pfam" id="PF03331">
    <property type="entry name" value="LpxC"/>
    <property type="match status" value="1"/>
</dbReference>
<protein>
    <recommendedName>
        <fullName evidence="4 12">UDP-3-O-acyl-N-acetylglucosamine deacetylase</fullName>
        <shortName evidence="12">UDP-3-O-acyl-GlcNAc deacetylase</shortName>
        <ecNumber evidence="4 12">3.5.1.108</ecNumber>
    </recommendedName>
    <alternativeName>
        <fullName evidence="12">UDP-3-O-[R-3-hydroxymyristoyl]-N-acetylglucosamine deacetylase</fullName>
    </alternativeName>
</protein>
<comment type="similarity">
    <text evidence="12">Belongs to the LpxC family.</text>
</comment>
<dbReference type="PANTHER" id="PTHR33694:SF1">
    <property type="entry name" value="UDP-3-O-ACYL-N-ACETYLGLUCOSAMINE DEACETYLASE 1, MITOCHONDRIAL-RELATED"/>
    <property type="match status" value="1"/>
</dbReference>
<feature type="binding site" evidence="12">
    <location>
        <position position="235"/>
    </location>
    <ligand>
        <name>Zn(2+)</name>
        <dbReference type="ChEBI" id="CHEBI:29105"/>
    </ligand>
</feature>
<feature type="binding site" evidence="12">
    <location>
        <position position="239"/>
    </location>
    <ligand>
        <name>Zn(2+)</name>
        <dbReference type="ChEBI" id="CHEBI:29105"/>
    </ligand>
</feature>
<evidence type="ECO:0000313" key="14">
    <source>
        <dbReference type="Proteomes" id="UP000295701"/>
    </source>
</evidence>
<dbReference type="GO" id="GO:0103117">
    <property type="term" value="F:UDP-3-O-acyl-N-acetylglucosamine deacetylase activity"/>
    <property type="evidence" value="ECO:0007669"/>
    <property type="project" value="UniProtKB-UniRule"/>
</dbReference>
<dbReference type="SUPFAM" id="SSF54211">
    <property type="entry name" value="Ribosomal protein S5 domain 2-like"/>
    <property type="match status" value="2"/>
</dbReference>
<dbReference type="InterPro" id="IPR015870">
    <property type="entry name" value="UDP-acyl_N-AcGlcN_deAcase_N"/>
</dbReference>
<keyword evidence="6 12" id="KW-0441">Lipid A biosynthesis</keyword>
<sequence>MQTTLKSVVSFEGVGLHSGQPVRMRLKPAAAELGVWFRRTDIVGRATMIPAIWSAVVPGELCTRIVNEQGVSVSTVEHVMAAIAGCGLHNVEIEIDGPEVPILDGSSAPFVAFILRAGLREQASPIRALEILDRVEVRNGPALARLEPAEGIEMAFHIDFEDAAIGVQDKRLNLANGTFVHELCDSRTFCRQSDVDAMRARGLALGGTLENAVVVDGARVLTPGGLRHVDEAVRHKMLDAMGDLALAGGPILGRYTGVRAGHAMTNALLRALFARPGAARMIEVDARRAACLPGAGLVRADAPLRAA</sequence>
<evidence type="ECO:0000256" key="2">
    <source>
        <dbReference type="ARBA" id="ARBA00002923"/>
    </source>
</evidence>
<evidence type="ECO:0000256" key="7">
    <source>
        <dbReference type="ARBA" id="ARBA00022723"/>
    </source>
</evidence>
<evidence type="ECO:0000256" key="1">
    <source>
        <dbReference type="ARBA" id="ARBA00001947"/>
    </source>
</evidence>
<comment type="caution">
    <text evidence="13">The sequence shown here is derived from an EMBL/GenBank/DDBJ whole genome shotgun (WGS) entry which is preliminary data.</text>
</comment>
<keyword evidence="5 12" id="KW-0444">Lipid biosynthesis</keyword>
<keyword evidence="9 12" id="KW-0862">Zinc</keyword>
<comment type="cofactor">
    <cofactor evidence="1 12">
        <name>Zn(2+)</name>
        <dbReference type="ChEBI" id="CHEBI:29105"/>
    </cofactor>
</comment>
<evidence type="ECO:0000313" key="13">
    <source>
        <dbReference type="EMBL" id="TDL81986.1"/>
    </source>
</evidence>
<evidence type="ECO:0000256" key="11">
    <source>
        <dbReference type="ARBA" id="ARBA00024535"/>
    </source>
</evidence>
<dbReference type="EMBL" id="SNAA01000003">
    <property type="protein sequence ID" value="TDL81986.1"/>
    <property type="molecule type" value="Genomic_DNA"/>
</dbReference>
<accession>A0A4R6AJR7</accession>
<dbReference type="PANTHER" id="PTHR33694">
    <property type="entry name" value="UDP-3-O-ACYL-N-ACETYLGLUCOSAMINE DEACETYLASE 1, MITOCHONDRIAL-RELATED"/>
    <property type="match status" value="1"/>
</dbReference>
<dbReference type="EC" id="3.5.1.108" evidence="4 12"/>
<keyword evidence="8 12" id="KW-0378">Hydrolase</keyword>
<comment type="function">
    <text evidence="2 12">Catalyzes the hydrolysis of UDP-3-O-myristoyl-N-acetylglucosamine to form UDP-3-O-myristoylglucosamine and acetate, the committed step in lipid A biosynthesis.</text>
</comment>